<protein>
    <submittedName>
        <fullName evidence="2">Uncharacterized protein</fullName>
    </submittedName>
</protein>
<evidence type="ECO:0000256" key="1">
    <source>
        <dbReference type="SAM" id="Phobius"/>
    </source>
</evidence>
<dbReference type="Proteomes" id="UP000293296">
    <property type="component" value="Chromosome"/>
</dbReference>
<evidence type="ECO:0000313" key="2">
    <source>
        <dbReference type="EMBL" id="QAZ68244.1"/>
    </source>
</evidence>
<feature type="transmembrane region" description="Helical" evidence="1">
    <location>
        <begin position="48"/>
        <end position="70"/>
    </location>
</feature>
<dbReference type="KEGG" id="dcb:C3Y92_13840"/>
<proteinExistence type="predicted"/>
<dbReference type="OrthoDB" id="5452810at2"/>
<evidence type="ECO:0000313" key="3">
    <source>
        <dbReference type="Proteomes" id="UP000293296"/>
    </source>
</evidence>
<feature type="transmembrane region" description="Helical" evidence="1">
    <location>
        <begin position="20"/>
        <end position="36"/>
    </location>
</feature>
<dbReference type="EMBL" id="CP026538">
    <property type="protein sequence ID" value="QAZ68244.1"/>
    <property type="molecule type" value="Genomic_DNA"/>
</dbReference>
<organism evidence="2 3">
    <name type="scientific">Solidesulfovibrio carbinolicus</name>
    <dbReference type="NCBI Taxonomy" id="296842"/>
    <lineage>
        <taxon>Bacteria</taxon>
        <taxon>Pseudomonadati</taxon>
        <taxon>Thermodesulfobacteriota</taxon>
        <taxon>Desulfovibrionia</taxon>
        <taxon>Desulfovibrionales</taxon>
        <taxon>Desulfovibrionaceae</taxon>
        <taxon>Solidesulfovibrio</taxon>
    </lineage>
</organism>
<gene>
    <name evidence="2" type="ORF">C3Y92_13840</name>
</gene>
<keyword evidence="3" id="KW-1185">Reference proteome</keyword>
<keyword evidence="1" id="KW-0812">Transmembrane</keyword>
<feature type="transmembrane region" description="Helical" evidence="1">
    <location>
        <begin position="131"/>
        <end position="148"/>
    </location>
</feature>
<feature type="transmembrane region" description="Helical" evidence="1">
    <location>
        <begin position="82"/>
        <end position="103"/>
    </location>
</feature>
<keyword evidence="1" id="KW-1133">Transmembrane helix</keyword>
<dbReference type="RefSeq" id="WP_129353548.1">
    <property type="nucleotide sequence ID" value="NZ_CP026538.1"/>
</dbReference>
<reference evidence="2 3" key="1">
    <citation type="submission" date="2018-02" db="EMBL/GenBank/DDBJ databases">
        <title>Genome sequence of Desulfovibrio carbinolicus DSM 3852.</title>
        <authorList>
            <person name="Wilbanks E."/>
            <person name="Skennerton C.T."/>
            <person name="Orphan V.J."/>
        </authorList>
    </citation>
    <scope>NUCLEOTIDE SEQUENCE [LARGE SCALE GENOMIC DNA]</scope>
    <source>
        <strain evidence="2 3">DSM 3852</strain>
    </source>
</reference>
<sequence length="170" mass="19237">MPIDKARVKERFVQETKEYLMLFVYLAAFLGSFTIYKRLVLQEHNLSYYHYGYSLFEAAILAKVILLGDWLGLGRSAPRGPLILAALRQTLLCSLLVIIFSFVEKIVDGLLHGRGLAWGIDAVLNMQKQEVLANFLILYVTLIPLFAVRQLEKALGPGRLFALFFKGKAD</sequence>
<accession>A0A4P6HNL7</accession>
<dbReference type="AlphaFoldDB" id="A0A4P6HNL7"/>
<name>A0A4P6HNL7_9BACT</name>
<keyword evidence="1" id="KW-0472">Membrane</keyword>